<keyword evidence="2" id="KW-1185">Reference proteome</keyword>
<evidence type="ECO:0000313" key="1">
    <source>
        <dbReference type="EMBL" id="MBR0649440.1"/>
    </source>
</evidence>
<dbReference type="Proteomes" id="UP000698752">
    <property type="component" value="Unassembled WGS sequence"/>
</dbReference>
<evidence type="ECO:0000313" key="2">
    <source>
        <dbReference type="Proteomes" id="UP000698752"/>
    </source>
</evidence>
<comment type="caution">
    <text evidence="1">The sequence shown here is derived from an EMBL/GenBank/DDBJ whole genome shotgun (WGS) entry which is preliminary data.</text>
</comment>
<name>A0ABS5EEJ0_9PROT</name>
<gene>
    <name evidence="1" type="ORF">GXW78_07180</name>
</gene>
<protein>
    <recommendedName>
        <fullName evidence="3">Nitrate/nitrite sensing protein domain-containing protein</fullName>
    </recommendedName>
</protein>
<dbReference type="RefSeq" id="WP_211867421.1">
    <property type="nucleotide sequence ID" value="NZ_JAAEDI010000006.1"/>
</dbReference>
<dbReference type="EMBL" id="JAAEDI010000006">
    <property type="protein sequence ID" value="MBR0649440.1"/>
    <property type="molecule type" value="Genomic_DNA"/>
</dbReference>
<proteinExistence type="predicted"/>
<reference evidence="2" key="1">
    <citation type="journal article" date="2021" name="Syst. Appl. Microbiol.">
        <title>Roseomonas hellenica sp. nov., isolated from roots of wild-growing Alkanna tinctoria.</title>
        <authorList>
            <person name="Rat A."/>
            <person name="Naranjo H.D."/>
            <person name="Lebbe L."/>
            <person name="Cnockaert M."/>
            <person name="Krigas N."/>
            <person name="Grigoriadou K."/>
            <person name="Maloupa E."/>
            <person name="Willems A."/>
        </authorList>
    </citation>
    <scope>NUCLEOTIDE SEQUENCE [LARGE SCALE GENOMIC DNA]</scope>
    <source>
        <strain evidence="2">LMG 31159</strain>
    </source>
</reference>
<accession>A0ABS5EEJ0</accession>
<sequence length="256" mass="26017">MSTTDDAPPAAAGWHRLAFATTAIACLGFGAGYGVGALRAPAAASPTAIAGVAMTEANLAGATADLALRVDRLAGAERSFVAWRGQIVGTEALMRAGLTLREAMLADGSYAAPLDAVLALPGGADALAALEPALQAGAAGAPSREVLAVQLDALAGSVLALEQAEEQAGWTRRMMRRMSGYLSGRTALQGRRSDAFAAARDAAALGDLPASIVALESLDAEAASVLSGWVDAARRRMALDSMADRVAASMVTYAYR</sequence>
<evidence type="ECO:0008006" key="3">
    <source>
        <dbReference type="Google" id="ProtNLM"/>
    </source>
</evidence>
<organism evidence="1 2">
    <name type="scientific">Neoroseomonas terrae</name>
    <dbReference type="NCBI Taxonomy" id="424799"/>
    <lineage>
        <taxon>Bacteria</taxon>
        <taxon>Pseudomonadati</taxon>
        <taxon>Pseudomonadota</taxon>
        <taxon>Alphaproteobacteria</taxon>
        <taxon>Acetobacterales</taxon>
        <taxon>Acetobacteraceae</taxon>
        <taxon>Neoroseomonas</taxon>
    </lineage>
</organism>